<dbReference type="AlphaFoldDB" id="A0A6I1ENB7"/>
<dbReference type="Proteomes" id="UP000430564">
    <property type="component" value="Unassembled WGS sequence"/>
</dbReference>
<keyword evidence="4 7" id="KW-1133">Transmembrane helix</keyword>
<evidence type="ECO:0000256" key="5">
    <source>
        <dbReference type="ARBA" id="ARBA00023136"/>
    </source>
</evidence>
<feature type="transmembrane region" description="Helical" evidence="7">
    <location>
        <begin position="484"/>
        <end position="504"/>
    </location>
</feature>
<feature type="compositionally biased region" description="Gly residues" evidence="6">
    <location>
        <begin position="229"/>
        <end position="238"/>
    </location>
</feature>
<reference evidence="9 10" key="1">
    <citation type="submission" date="2019-10" db="EMBL/GenBank/DDBJ databases">
        <title>Genome diversity of Sutterella seckii.</title>
        <authorList>
            <person name="Chaplin A.V."/>
            <person name="Sokolova S.R."/>
            <person name="Mosin K.A."/>
            <person name="Ivanova E.L."/>
            <person name="Kochetkova T.O."/>
            <person name="Goltsov A.Y."/>
            <person name="Trofimov D.Y."/>
            <person name="Efimov B.A."/>
        </authorList>
    </citation>
    <scope>NUCLEOTIDE SEQUENCE [LARGE SCALE GENOMIC DNA]</scope>
    <source>
        <strain evidence="9 10">ASD393</strain>
    </source>
</reference>
<keyword evidence="2" id="KW-1003">Cell membrane</keyword>
<comment type="subcellular location">
    <subcellularLocation>
        <location evidence="1">Cell membrane</location>
        <topology evidence="1">Multi-pass membrane protein</topology>
    </subcellularLocation>
</comment>
<feature type="transmembrane region" description="Helical" evidence="7">
    <location>
        <begin position="459"/>
        <end position="478"/>
    </location>
</feature>
<keyword evidence="5 7" id="KW-0472">Membrane</keyword>
<dbReference type="Pfam" id="PF03553">
    <property type="entry name" value="Na_H_antiporter"/>
    <property type="match status" value="1"/>
</dbReference>
<evidence type="ECO:0000256" key="6">
    <source>
        <dbReference type="SAM" id="MobiDB-lite"/>
    </source>
</evidence>
<dbReference type="PANTHER" id="PTHR43478">
    <property type="entry name" value="NA+/H+ ANTIPORTER-RELATED"/>
    <property type="match status" value="1"/>
</dbReference>
<dbReference type="EMBL" id="WEHX01000084">
    <property type="protein sequence ID" value="KAB7655541.1"/>
    <property type="molecule type" value="Genomic_DNA"/>
</dbReference>
<dbReference type="PANTHER" id="PTHR43478:SF1">
    <property type="entry name" value="NA+_H+ ANTIPORTER NHAC-LIKE C-TERMINAL DOMAIN-CONTAINING PROTEIN"/>
    <property type="match status" value="1"/>
</dbReference>
<evidence type="ECO:0000256" key="1">
    <source>
        <dbReference type="ARBA" id="ARBA00004651"/>
    </source>
</evidence>
<evidence type="ECO:0000313" key="10">
    <source>
        <dbReference type="Proteomes" id="UP000430564"/>
    </source>
</evidence>
<proteinExistence type="predicted"/>
<feature type="domain" description="Na+/H+ antiporter NhaC-like C-terminal" evidence="8">
    <location>
        <begin position="185"/>
        <end position="478"/>
    </location>
</feature>
<feature type="transmembrane region" description="Helical" evidence="7">
    <location>
        <begin position="30"/>
        <end position="46"/>
    </location>
</feature>
<feature type="transmembrane region" description="Helical" evidence="7">
    <location>
        <begin position="332"/>
        <end position="349"/>
    </location>
</feature>
<name>A0A6I1ENB7_9BURK</name>
<dbReference type="GO" id="GO:0005886">
    <property type="term" value="C:plasma membrane"/>
    <property type="evidence" value="ECO:0007669"/>
    <property type="project" value="UniProtKB-SubCell"/>
</dbReference>
<dbReference type="RefSeq" id="WP_152158892.1">
    <property type="nucleotide sequence ID" value="NZ_WEHX01000084.1"/>
</dbReference>
<feature type="transmembrane region" description="Helical" evidence="7">
    <location>
        <begin position="66"/>
        <end position="85"/>
    </location>
</feature>
<gene>
    <name evidence="9" type="ORF">GBM95_09545</name>
</gene>
<feature type="region of interest" description="Disordered" evidence="6">
    <location>
        <begin position="225"/>
        <end position="246"/>
    </location>
</feature>
<accession>A0A6I1ENB7</accession>
<evidence type="ECO:0000256" key="2">
    <source>
        <dbReference type="ARBA" id="ARBA00022475"/>
    </source>
</evidence>
<protein>
    <submittedName>
        <fullName evidence="9">Na+/H+ antiporter NhaC family protein</fullName>
    </submittedName>
</protein>
<feature type="transmembrane region" description="Helical" evidence="7">
    <location>
        <begin position="369"/>
        <end position="388"/>
    </location>
</feature>
<evidence type="ECO:0000256" key="4">
    <source>
        <dbReference type="ARBA" id="ARBA00022989"/>
    </source>
</evidence>
<organism evidence="9 10">
    <name type="scientific">Sutterella seckii</name>
    <dbReference type="NCBI Taxonomy" id="1944635"/>
    <lineage>
        <taxon>Bacteria</taxon>
        <taxon>Pseudomonadati</taxon>
        <taxon>Pseudomonadota</taxon>
        <taxon>Betaproteobacteria</taxon>
        <taxon>Burkholderiales</taxon>
        <taxon>Sutterellaceae</taxon>
        <taxon>Sutterella</taxon>
    </lineage>
</organism>
<sequence length="513" mass="53842">MEPYAAGWLSIVPPIVAIVLALLTKEVLSSLLIGILTGTLIYTIGTDGNVIMDTLQTTFTLMGNKVDFNILIFTSLLGALVYVVAMSGGTKAYGNWAVERVKTRRATLFSTSGLGILIFIDDYFNCLSVGTVMRPLCDRYNVSRAKLAYIIDSTAAPVCIIAPVSSWAAAVGSSLKGNGVFESDMAAFIASIPWNFYALLSIFMVFFIIATGLDFGPMRRSEERAAAGDTGGVRGGGAEPPKPNPRGRVSDMLIPICALIVLAVLSLMYSGGYWGADPAYHSFQASIGNSSAASALVWAAFGSVLVAFLLYVPRKLVPFADFMQGLLEGMKLMLPANIILILAWTLSGVCRDLISTPQFVESIVTQSGAGLSLFLPAVVFVIAAFLAFSTGTAWGTFGILIPIVVPVVQGIDPSLTIVVLSATLAGSVFGDHCSPISDTTILSSAGAGCNHIEHVATQLPYALLVAACSAVGYLVAGLSHGNLWLSLGTALLLLIVSVVVLHSLRGKQKAAAA</sequence>
<evidence type="ECO:0000256" key="3">
    <source>
        <dbReference type="ARBA" id="ARBA00022692"/>
    </source>
</evidence>
<feature type="transmembrane region" description="Helical" evidence="7">
    <location>
        <begin position="252"/>
        <end position="272"/>
    </location>
</feature>
<feature type="transmembrane region" description="Helical" evidence="7">
    <location>
        <begin position="292"/>
        <end position="312"/>
    </location>
</feature>
<evidence type="ECO:0000259" key="8">
    <source>
        <dbReference type="Pfam" id="PF03553"/>
    </source>
</evidence>
<dbReference type="InterPro" id="IPR018461">
    <property type="entry name" value="Na/H_Antiport_NhaC-like_C"/>
</dbReference>
<evidence type="ECO:0000256" key="7">
    <source>
        <dbReference type="SAM" id="Phobius"/>
    </source>
</evidence>
<feature type="transmembrane region" description="Helical" evidence="7">
    <location>
        <begin position="194"/>
        <end position="215"/>
    </location>
</feature>
<comment type="caution">
    <text evidence="9">The sequence shown here is derived from an EMBL/GenBank/DDBJ whole genome shotgun (WGS) entry which is preliminary data.</text>
</comment>
<evidence type="ECO:0000313" key="9">
    <source>
        <dbReference type="EMBL" id="KAB7655541.1"/>
    </source>
</evidence>
<dbReference type="OrthoDB" id="9762978at2"/>
<keyword evidence="3 7" id="KW-0812">Transmembrane</keyword>
<feature type="transmembrane region" description="Helical" evidence="7">
    <location>
        <begin position="6"/>
        <end position="23"/>
    </location>
</feature>